<keyword evidence="4" id="KW-1185">Reference proteome</keyword>
<comment type="caution">
    <text evidence="3">The sequence shown here is derived from an EMBL/GenBank/DDBJ whole genome shotgun (WGS) entry which is preliminary data.</text>
</comment>
<reference evidence="3 4" key="1">
    <citation type="submission" date="2017-03" db="EMBL/GenBank/DDBJ databases">
        <title>Genomes of endolithic fungi from Antarctica.</title>
        <authorList>
            <person name="Coleine C."/>
            <person name="Masonjones S."/>
            <person name="Stajich J.E."/>
        </authorList>
    </citation>
    <scope>NUCLEOTIDE SEQUENCE [LARGE SCALE GENOMIC DNA]</scope>
    <source>
        <strain evidence="3 4">CCFEE 6315</strain>
    </source>
</reference>
<sequence length="301" mass="34367">MPKERSINPATQQRKADKQKEIARSRKQQQAQRNEKLGRRNPERLQRQIDELKELETRGVLRPKDKETLAGLERDLKGVRRAREALGDAAPQFSNKGRRQDDGQKDVRQQQKDRRQHLGKRRRDSEDAEGSDTDPEVRKIPMPRDTPPPFPRESRQPQHERQRHRHELPSKPVVAPAQTTYSSAPQIRDLKKEALRFMPSTVAQNKKKVKGTGGRLLEPEEADRLEKSGYMAAQHAADEAALEAKFDQVSHEVAAEGADGDAMEEEVRRFEEEIAQIYPEEDEQIGGGRGVAMEEVEDEGT</sequence>
<dbReference type="OrthoDB" id="5597581at2759"/>
<feature type="domain" description="Wbp11/ELF5/Saf1 N-terminal" evidence="2">
    <location>
        <begin position="4"/>
        <end position="80"/>
    </location>
</feature>
<evidence type="ECO:0000259" key="2">
    <source>
        <dbReference type="Pfam" id="PF09429"/>
    </source>
</evidence>
<feature type="compositionally biased region" description="Basic and acidic residues" evidence="1">
    <location>
        <begin position="98"/>
        <end position="113"/>
    </location>
</feature>
<feature type="region of interest" description="Disordered" evidence="1">
    <location>
        <begin position="276"/>
        <end position="301"/>
    </location>
</feature>
<feature type="region of interest" description="Disordered" evidence="1">
    <location>
        <begin position="82"/>
        <end position="187"/>
    </location>
</feature>
<name>A0A4V5N4F6_9PEZI</name>
<protein>
    <recommendedName>
        <fullName evidence="2">Wbp11/ELF5/Saf1 N-terminal domain-containing protein</fullName>
    </recommendedName>
</protein>
<dbReference type="InterPro" id="IPR019007">
    <property type="entry name" value="Wbp11/ELF5/Saf1_N"/>
</dbReference>
<dbReference type="Proteomes" id="UP000308549">
    <property type="component" value="Unassembled WGS sequence"/>
</dbReference>
<evidence type="ECO:0000313" key="3">
    <source>
        <dbReference type="EMBL" id="TKA27529.1"/>
    </source>
</evidence>
<feature type="compositionally biased region" description="Basic and acidic residues" evidence="1">
    <location>
        <begin position="14"/>
        <end position="24"/>
    </location>
</feature>
<proteinExistence type="predicted"/>
<dbReference type="GO" id="GO:0006396">
    <property type="term" value="P:RNA processing"/>
    <property type="evidence" value="ECO:0007669"/>
    <property type="project" value="InterPro"/>
</dbReference>
<feature type="compositionally biased region" description="Basic and acidic residues" evidence="1">
    <location>
        <begin position="33"/>
        <end position="46"/>
    </location>
</feature>
<organism evidence="3 4">
    <name type="scientific">Salinomyces thailandicus</name>
    <dbReference type="NCBI Taxonomy" id="706561"/>
    <lineage>
        <taxon>Eukaryota</taxon>
        <taxon>Fungi</taxon>
        <taxon>Dikarya</taxon>
        <taxon>Ascomycota</taxon>
        <taxon>Pezizomycotina</taxon>
        <taxon>Dothideomycetes</taxon>
        <taxon>Dothideomycetidae</taxon>
        <taxon>Mycosphaerellales</taxon>
        <taxon>Teratosphaeriaceae</taxon>
        <taxon>Salinomyces</taxon>
    </lineage>
</organism>
<accession>A0A4V5N4F6</accession>
<feature type="region of interest" description="Disordered" evidence="1">
    <location>
        <begin position="1"/>
        <end position="46"/>
    </location>
</feature>
<dbReference type="AlphaFoldDB" id="A0A4V5N4F6"/>
<dbReference type="EMBL" id="NAJL01000022">
    <property type="protein sequence ID" value="TKA27529.1"/>
    <property type="molecule type" value="Genomic_DNA"/>
</dbReference>
<dbReference type="Pfam" id="PF09429">
    <property type="entry name" value="Wbp11"/>
    <property type="match status" value="1"/>
</dbReference>
<feature type="region of interest" description="Disordered" evidence="1">
    <location>
        <begin position="58"/>
        <end position="77"/>
    </location>
</feature>
<evidence type="ECO:0000256" key="1">
    <source>
        <dbReference type="SAM" id="MobiDB-lite"/>
    </source>
</evidence>
<gene>
    <name evidence="3" type="ORF">B0A50_04359</name>
</gene>
<evidence type="ECO:0000313" key="4">
    <source>
        <dbReference type="Proteomes" id="UP000308549"/>
    </source>
</evidence>